<protein>
    <submittedName>
        <fullName evidence="2">Uncharacterized protein</fullName>
    </submittedName>
</protein>
<keyword evidence="1" id="KW-1133">Transmembrane helix</keyword>
<keyword evidence="1" id="KW-0472">Membrane</keyword>
<evidence type="ECO:0000313" key="3">
    <source>
        <dbReference type="Proteomes" id="UP001553031"/>
    </source>
</evidence>
<comment type="caution">
    <text evidence="2">The sequence shown here is derived from an EMBL/GenBank/DDBJ whole genome shotgun (WGS) entry which is preliminary data.</text>
</comment>
<name>A0ABV3KBJ9_9MICC</name>
<proteinExistence type="predicted"/>
<feature type="transmembrane region" description="Helical" evidence="1">
    <location>
        <begin position="51"/>
        <end position="72"/>
    </location>
</feature>
<gene>
    <name evidence="2" type="ORF">AB0O96_03625</name>
</gene>
<organism evidence="2 3">
    <name type="scientific">Kocuria salsicia</name>
    <dbReference type="NCBI Taxonomy" id="664639"/>
    <lineage>
        <taxon>Bacteria</taxon>
        <taxon>Bacillati</taxon>
        <taxon>Actinomycetota</taxon>
        <taxon>Actinomycetes</taxon>
        <taxon>Micrococcales</taxon>
        <taxon>Micrococcaceae</taxon>
        <taxon>Kocuria</taxon>
    </lineage>
</organism>
<evidence type="ECO:0000256" key="1">
    <source>
        <dbReference type="SAM" id="Phobius"/>
    </source>
</evidence>
<sequence length="120" mass="11089">MAVQTPAQGSSTAGSVEWTAGAELEGSGGGAVVSAVAVGSVAGVSALSSGAAAWVLGAVLGVLLAAGAVLAAGDDAASAACEGSALCAQPTSSGTARTAAVRVLVFVEHISFTSSVGGDL</sequence>
<reference evidence="2 3" key="1">
    <citation type="submission" date="2024-06" db="EMBL/GenBank/DDBJ databases">
        <title>The Natural Products Discovery Center: Release of the First 8490 Sequenced Strains for Exploring Actinobacteria Biosynthetic Diversity.</title>
        <authorList>
            <person name="Kalkreuter E."/>
            <person name="Kautsar S.A."/>
            <person name="Yang D."/>
            <person name="Bader C.D."/>
            <person name="Teijaro C.N."/>
            <person name="Fluegel L."/>
            <person name="Davis C.M."/>
            <person name="Simpson J.R."/>
            <person name="Lauterbach L."/>
            <person name="Steele A.D."/>
            <person name="Gui C."/>
            <person name="Meng S."/>
            <person name="Li G."/>
            <person name="Viehrig K."/>
            <person name="Ye F."/>
            <person name="Su P."/>
            <person name="Kiefer A.F."/>
            <person name="Nichols A."/>
            <person name="Cepeda A.J."/>
            <person name="Yan W."/>
            <person name="Fan B."/>
            <person name="Jiang Y."/>
            <person name="Adhikari A."/>
            <person name="Zheng C.-J."/>
            <person name="Schuster L."/>
            <person name="Cowan T.M."/>
            <person name="Smanski M.J."/>
            <person name="Chevrette M.G."/>
            <person name="De Carvalho L.P.S."/>
            <person name="Shen B."/>
        </authorList>
    </citation>
    <scope>NUCLEOTIDE SEQUENCE [LARGE SCALE GENOMIC DNA]</scope>
    <source>
        <strain evidence="2 3">NPDC079179</strain>
    </source>
</reference>
<dbReference type="RefSeq" id="WP_295107950.1">
    <property type="nucleotide sequence ID" value="NZ_JBFAEN010000009.1"/>
</dbReference>
<dbReference type="EMBL" id="JBFBLL010000002">
    <property type="protein sequence ID" value="MEV8157286.1"/>
    <property type="molecule type" value="Genomic_DNA"/>
</dbReference>
<evidence type="ECO:0000313" key="2">
    <source>
        <dbReference type="EMBL" id="MEV8157286.1"/>
    </source>
</evidence>
<accession>A0ABV3KBJ9</accession>
<dbReference type="Proteomes" id="UP001553031">
    <property type="component" value="Unassembled WGS sequence"/>
</dbReference>
<keyword evidence="3" id="KW-1185">Reference proteome</keyword>
<keyword evidence="1" id="KW-0812">Transmembrane</keyword>